<dbReference type="KEGG" id="alm:AO498_03627"/>
<sequence>MNWNKPIKFKFGGEDWEMPLSTLLLLVFLTIVLMLGGAWLGFQFGAGKL</sequence>
<reference evidence="2 3" key="2">
    <citation type="journal article" date="2016" name="Genome Announc.">
        <title>Complete Genome Sequence of Algoriphagus sp. Strain M8-2, Isolated from a Brackish Lake.</title>
        <authorList>
            <person name="Muraguchi Y."/>
            <person name="Kushimoto K."/>
            <person name="Ohtsubo Y."/>
            <person name="Suzuki T."/>
            <person name="Dohra H."/>
            <person name="Kimbara K."/>
            <person name="Shintani M."/>
        </authorList>
    </citation>
    <scope>NUCLEOTIDE SEQUENCE [LARGE SCALE GENOMIC DNA]</scope>
    <source>
        <strain evidence="2 3">M8-2</strain>
    </source>
</reference>
<keyword evidence="1" id="KW-0812">Transmembrane</keyword>
<feature type="transmembrane region" description="Helical" evidence="1">
    <location>
        <begin position="20"/>
        <end position="42"/>
    </location>
</feature>
<keyword evidence="1" id="KW-0472">Membrane</keyword>
<organism evidence="2 3">
    <name type="scientific">Algoriphagus sanaruensis</name>
    <dbReference type="NCBI Taxonomy" id="1727163"/>
    <lineage>
        <taxon>Bacteria</taxon>
        <taxon>Pseudomonadati</taxon>
        <taxon>Bacteroidota</taxon>
        <taxon>Cytophagia</taxon>
        <taxon>Cytophagales</taxon>
        <taxon>Cyclobacteriaceae</taxon>
        <taxon>Algoriphagus</taxon>
    </lineage>
</organism>
<evidence type="ECO:0000313" key="2">
    <source>
        <dbReference type="EMBL" id="AMQ55478.1"/>
    </source>
</evidence>
<proteinExistence type="predicted"/>
<dbReference type="EMBL" id="CP012836">
    <property type="protein sequence ID" value="AMQ55478.1"/>
    <property type="molecule type" value="Genomic_DNA"/>
</dbReference>
<evidence type="ECO:0000256" key="1">
    <source>
        <dbReference type="SAM" id="Phobius"/>
    </source>
</evidence>
<dbReference type="RefSeq" id="WP_192842569.1">
    <property type="nucleotide sequence ID" value="NZ_CP012836.1"/>
</dbReference>
<dbReference type="Proteomes" id="UP000073816">
    <property type="component" value="Chromosome"/>
</dbReference>
<keyword evidence="3" id="KW-1185">Reference proteome</keyword>
<gene>
    <name evidence="2" type="ORF">AO498_03627</name>
</gene>
<dbReference type="STRING" id="1727163.AO498_03627"/>
<accession>A0A142EK23</accession>
<dbReference type="PATRIC" id="fig|1727163.4.peg.753"/>
<evidence type="ECO:0000313" key="3">
    <source>
        <dbReference type="Proteomes" id="UP000073816"/>
    </source>
</evidence>
<dbReference type="AlphaFoldDB" id="A0A142EK23"/>
<name>A0A142EK23_9BACT</name>
<protein>
    <submittedName>
        <fullName evidence="2">Uncharacterized protein</fullName>
    </submittedName>
</protein>
<keyword evidence="1" id="KW-1133">Transmembrane helix</keyword>
<reference evidence="3" key="1">
    <citation type="submission" date="2015-09" db="EMBL/GenBank/DDBJ databases">
        <title>Complete sequence of Algoriphagus sp. M8-2.</title>
        <authorList>
            <person name="Shintani M."/>
        </authorList>
    </citation>
    <scope>NUCLEOTIDE SEQUENCE [LARGE SCALE GENOMIC DNA]</scope>
    <source>
        <strain evidence="3">M8-2</strain>
    </source>
</reference>